<evidence type="ECO:0000313" key="1">
    <source>
        <dbReference type="EMBL" id="ERN04010.1"/>
    </source>
</evidence>
<dbReference type="InterPro" id="IPR008480">
    <property type="entry name" value="DUF761_pln"/>
</dbReference>
<organism evidence="1 2">
    <name type="scientific">Amborella trichopoda</name>
    <dbReference type="NCBI Taxonomy" id="13333"/>
    <lineage>
        <taxon>Eukaryota</taxon>
        <taxon>Viridiplantae</taxon>
        <taxon>Streptophyta</taxon>
        <taxon>Embryophyta</taxon>
        <taxon>Tracheophyta</taxon>
        <taxon>Spermatophyta</taxon>
        <taxon>Magnoliopsida</taxon>
        <taxon>Amborellales</taxon>
        <taxon>Amborellaceae</taxon>
        <taxon>Amborella</taxon>
    </lineage>
</organism>
<gene>
    <name evidence="1" type="ORF">AMTR_s00079p00164990</name>
</gene>
<dbReference type="Proteomes" id="UP000017836">
    <property type="component" value="Unassembled WGS sequence"/>
</dbReference>
<evidence type="ECO:0000313" key="2">
    <source>
        <dbReference type="Proteomes" id="UP000017836"/>
    </source>
</evidence>
<dbReference type="HOGENOM" id="CLU_113506_0_0_1"/>
<dbReference type="AlphaFoldDB" id="W1PAG6"/>
<dbReference type="Gramene" id="ERN04010">
    <property type="protein sequence ID" value="ERN04010"/>
    <property type="gene ID" value="AMTR_s00079p00164990"/>
</dbReference>
<dbReference type="PANTHER" id="PTHR33265">
    <property type="entry name" value="AVR9/CF-9 RAPIDLY ELICITED PROTEIN-RELATED"/>
    <property type="match status" value="1"/>
</dbReference>
<sequence length="180" mass="20847">MPKKVNTIARRAWDLLRWVIFMAKKRGYLKHKLILCKKAISTARIKLFQSPEKKYKYIAAYQFSPDNSPVFQYSRKPSRKSQRFHLAMVILPCKDCFSVQQPEEEPEISPITVFSGEVGLSDEEPDISAITVFSGEVGLPVSCSLTDIEEEGDCVDKKAEKFIARFYEEMRIQREKEFLL</sequence>
<proteinExistence type="predicted"/>
<accession>W1PAG6</accession>
<dbReference type="PANTHER" id="PTHR33265:SF10">
    <property type="entry name" value="OS01G0133200 PROTEIN"/>
    <property type="match status" value="1"/>
</dbReference>
<dbReference type="OrthoDB" id="1936669at2759"/>
<dbReference type="Pfam" id="PF05553">
    <property type="entry name" value="DUF761"/>
    <property type="match status" value="1"/>
</dbReference>
<reference evidence="2" key="1">
    <citation type="journal article" date="2013" name="Science">
        <title>The Amborella genome and the evolution of flowering plants.</title>
        <authorList>
            <consortium name="Amborella Genome Project"/>
        </authorList>
    </citation>
    <scope>NUCLEOTIDE SEQUENCE [LARGE SCALE GENOMIC DNA]</scope>
</reference>
<dbReference type="EMBL" id="KI394313">
    <property type="protein sequence ID" value="ERN04010.1"/>
    <property type="molecule type" value="Genomic_DNA"/>
</dbReference>
<dbReference type="OMA" id="TPLIHYH"/>
<keyword evidence="2" id="KW-1185">Reference proteome</keyword>
<protein>
    <submittedName>
        <fullName evidence="1">Uncharacterized protein</fullName>
    </submittedName>
</protein>
<dbReference type="KEGG" id="atr:18432162"/>
<name>W1PAG6_AMBTC</name>